<evidence type="ECO:0000256" key="1">
    <source>
        <dbReference type="SAM" id="Phobius"/>
    </source>
</evidence>
<feature type="transmembrane region" description="Helical" evidence="1">
    <location>
        <begin position="26"/>
        <end position="46"/>
    </location>
</feature>
<keyword evidence="1" id="KW-1133">Transmembrane helix</keyword>
<keyword evidence="1" id="KW-0812">Transmembrane</keyword>
<evidence type="ECO:0000313" key="2">
    <source>
        <dbReference type="EMBL" id="TDK26098.1"/>
    </source>
</evidence>
<reference evidence="2 3" key="1">
    <citation type="submission" date="2019-03" db="EMBL/GenBank/DDBJ databases">
        <title>Luteimonas zhaokaii sp.nov., isolated from the rectal contents of Plateau pika in Yushu, Qinghai Province, China.</title>
        <authorList>
            <person name="Zhang G."/>
        </authorList>
    </citation>
    <scope>NUCLEOTIDE SEQUENCE [LARGE SCALE GENOMIC DNA]</scope>
    <source>
        <strain evidence="2 3">B9</strain>
    </source>
</reference>
<protein>
    <submittedName>
        <fullName evidence="2">Tetratricopeptide repeat protein</fullName>
    </submittedName>
</protein>
<comment type="caution">
    <text evidence="2">The sequence shown here is derived from an EMBL/GenBank/DDBJ whole genome shotgun (WGS) entry which is preliminary data.</text>
</comment>
<sequence>MGPILLLSILLQVGCAVHVVRTGRPMYWIFILLIGSYIAVLIYLIAEVLPELGNSRHARRAASGLRDRIDPDRGRRRAADRLEVSDTVDNRRELAEQSLRRGDPAKALELYRASLKGLYADDPHLMLGMARAQFALGMPRDARATIEALIAARPDFHSYDGHLLYARAMADGGDTTAALAEYDTLVPAYPGEEARVRHGLLLKRVGEQARAERQFRDVLRRAELSTRHYRDEQREWIAIAKAELA</sequence>
<dbReference type="InterPro" id="IPR011990">
    <property type="entry name" value="TPR-like_helical_dom_sf"/>
</dbReference>
<dbReference type="EMBL" id="SMTF01000003">
    <property type="protein sequence ID" value="TDK26098.1"/>
    <property type="molecule type" value="Genomic_DNA"/>
</dbReference>
<evidence type="ECO:0000313" key="3">
    <source>
        <dbReference type="Proteomes" id="UP000294796"/>
    </source>
</evidence>
<gene>
    <name evidence="2" type="ORF">E2F46_05730</name>
</gene>
<dbReference type="PIRSF" id="PIRSF030959">
    <property type="entry name" value="UCP030959"/>
    <property type="match status" value="1"/>
</dbReference>
<dbReference type="Gene3D" id="1.25.40.10">
    <property type="entry name" value="Tetratricopeptide repeat domain"/>
    <property type="match status" value="1"/>
</dbReference>
<dbReference type="OrthoDB" id="7559170at2"/>
<dbReference type="SUPFAM" id="SSF48452">
    <property type="entry name" value="TPR-like"/>
    <property type="match status" value="1"/>
</dbReference>
<dbReference type="RefSeq" id="WP_133321130.1">
    <property type="nucleotide sequence ID" value="NZ_SMTF01000003.1"/>
</dbReference>
<name>A0A4R5TY17_9GAMM</name>
<keyword evidence="3" id="KW-1185">Reference proteome</keyword>
<dbReference type="Pfam" id="PF14559">
    <property type="entry name" value="TPR_19"/>
    <property type="match status" value="1"/>
</dbReference>
<organism evidence="2 3">
    <name type="scientific">Luteimonas aestuarii</name>
    <dbReference type="NCBI Taxonomy" id="453837"/>
    <lineage>
        <taxon>Bacteria</taxon>
        <taxon>Pseudomonadati</taxon>
        <taxon>Pseudomonadota</taxon>
        <taxon>Gammaproteobacteria</taxon>
        <taxon>Lysobacterales</taxon>
        <taxon>Lysobacteraceae</taxon>
        <taxon>Luteimonas</taxon>
    </lineage>
</organism>
<dbReference type="Proteomes" id="UP000294796">
    <property type="component" value="Unassembled WGS sequence"/>
</dbReference>
<proteinExistence type="predicted"/>
<keyword evidence="1" id="KW-0472">Membrane</keyword>
<accession>A0A4R5TY17</accession>
<dbReference type="AlphaFoldDB" id="A0A4R5TY17"/>
<dbReference type="InterPro" id="IPR014562">
    <property type="entry name" value="UCP030959_TPR_rpt-cont"/>
</dbReference>